<feature type="repeat" description="PPR" evidence="1">
    <location>
        <begin position="120"/>
        <end position="154"/>
    </location>
</feature>
<dbReference type="PROSITE" id="PS51375">
    <property type="entry name" value="PPR"/>
    <property type="match status" value="1"/>
</dbReference>
<organism evidence="2 3">
    <name type="scientific">Rozella allomycis (strain CSF55)</name>
    <dbReference type="NCBI Taxonomy" id="988480"/>
    <lineage>
        <taxon>Eukaryota</taxon>
        <taxon>Fungi</taxon>
        <taxon>Fungi incertae sedis</taxon>
        <taxon>Cryptomycota</taxon>
        <taxon>Cryptomycota incertae sedis</taxon>
        <taxon>Rozella</taxon>
    </lineage>
</organism>
<evidence type="ECO:0000256" key="1">
    <source>
        <dbReference type="PROSITE-ProRule" id="PRU00708"/>
    </source>
</evidence>
<evidence type="ECO:0008006" key="4">
    <source>
        <dbReference type="Google" id="ProtNLM"/>
    </source>
</evidence>
<gene>
    <name evidence="2" type="ORF">ROZALSC1DRAFT_28955</name>
</gene>
<sequence length="183" mass="20995">MMHKSIAIEEDIQTSLIRLNALSFLGHSDEIMKTISSSELLKVNLKAWSIYVKSLSYDKSKPVSSITHAMNHIMELQKTRYPHENIDAAISSCIDGIGFKKAGYELEEMWMKLKKSYVLNENAYNSAIEAFCRLKKQGRVIDLLVEMKKNKINLSDKTLYSFSVFLKDAHPNVYKEALDKIKE</sequence>
<dbReference type="EMBL" id="ML005221">
    <property type="protein sequence ID" value="RKP19449.1"/>
    <property type="molecule type" value="Genomic_DNA"/>
</dbReference>
<dbReference type="Proteomes" id="UP000281549">
    <property type="component" value="Unassembled WGS sequence"/>
</dbReference>
<dbReference type="InterPro" id="IPR002885">
    <property type="entry name" value="PPR_rpt"/>
</dbReference>
<proteinExistence type="predicted"/>
<accession>A0A4V1IZW2</accession>
<dbReference type="AlphaFoldDB" id="A0A4V1IZW2"/>
<name>A0A4V1IZW2_ROZAC</name>
<evidence type="ECO:0000313" key="3">
    <source>
        <dbReference type="Proteomes" id="UP000281549"/>
    </source>
</evidence>
<reference evidence="3" key="1">
    <citation type="journal article" date="2018" name="Nat. Microbiol.">
        <title>Leveraging single-cell genomics to expand the fungal tree of life.</title>
        <authorList>
            <person name="Ahrendt S.R."/>
            <person name="Quandt C.A."/>
            <person name="Ciobanu D."/>
            <person name="Clum A."/>
            <person name="Salamov A."/>
            <person name="Andreopoulos B."/>
            <person name="Cheng J.F."/>
            <person name="Woyke T."/>
            <person name="Pelin A."/>
            <person name="Henrissat B."/>
            <person name="Reynolds N.K."/>
            <person name="Benny G.L."/>
            <person name="Smith M.E."/>
            <person name="James T.Y."/>
            <person name="Grigoriev I.V."/>
        </authorList>
    </citation>
    <scope>NUCLEOTIDE SEQUENCE [LARGE SCALE GENOMIC DNA]</scope>
    <source>
        <strain evidence="3">CSF55</strain>
    </source>
</reference>
<protein>
    <recommendedName>
        <fullName evidence="4">Pentacotripeptide-repeat region of PRORP domain-containing protein</fullName>
    </recommendedName>
</protein>
<evidence type="ECO:0000313" key="2">
    <source>
        <dbReference type="EMBL" id="RKP19449.1"/>
    </source>
</evidence>